<keyword evidence="3" id="KW-1185">Reference proteome</keyword>
<organism evidence="2 3">
    <name type="scientific">Pseudonocardia bannensis</name>
    <dbReference type="NCBI Taxonomy" id="630973"/>
    <lineage>
        <taxon>Bacteria</taxon>
        <taxon>Bacillati</taxon>
        <taxon>Actinomycetota</taxon>
        <taxon>Actinomycetes</taxon>
        <taxon>Pseudonocardiales</taxon>
        <taxon>Pseudonocardiaceae</taxon>
        <taxon>Pseudonocardia</taxon>
    </lineage>
</organism>
<feature type="region of interest" description="Disordered" evidence="1">
    <location>
        <begin position="207"/>
        <end position="232"/>
    </location>
</feature>
<dbReference type="AlphaFoldDB" id="A0A848DHV3"/>
<protein>
    <submittedName>
        <fullName evidence="2">Uncharacterized protein</fullName>
    </submittedName>
</protein>
<evidence type="ECO:0000313" key="2">
    <source>
        <dbReference type="EMBL" id="NMH92268.1"/>
    </source>
</evidence>
<reference evidence="2 3" key="1">
    <citation type="submission" date="2020-04" db="EMBL/GenBank/DDBJ databases">
        <authorList>
            <person name="Klaysubun C."/>
            <person name="Duangmal K."/>
            <person name="Lipun K."/>
        </authorList>
    </citation>
    <scope>NUCLEOTIDE SEQUENCE [LARGE SCALE GENOMIC DNA]</scope>
    <source>
        <strain evidence="2 3">DSM 45300</strain>
    </source>
</reference>
<dbReference type="Proteomes" id="UP000586918">
    <property type="component" value="Unassembled WGS sequence"/>
</dbReference>
<accession>A0A848DHV3</accession>
<dbReference type="RefSeq" id="WP_169412982.1">
    <property type="nucleotide sequence ID" value="NZ_JAAXKZ010000035.1"/>
</dbReference>
<proteinExistence type="predicted"/>
<name>A0A848DHV3_9PSEU</name>
<evidence type="ECO:0000313" key="3">
    <source>
        <dbReference type="Proteomes" id="UP000586918"/>
    </source>
</evidence>
<dbReference type="EMBL" id="JAAXKZ010000035">
    <property type="protein sequence ID" value="NMH92268.1"/>
    <property type="molecule type" value="Genomic_DNA"/>
</dbReference>
<comment type="caution">
    <text evidence="2">The sequence shown here is derived from an EMBL/GenBank/DDBJ whole genome shotgun (WGS) entry which is preliminary data.</text>
</comment>
<evidence type="ECO:0000256" key="1">
    <source>
        <dbReference type="SAM" id="MobiDB-lite"/>
    </source>
</evidence>
<sequence length="232" mass="25439">MDELARRIVLWAGADRFAGVKPEVRDRFRVADVVTELEPVAAGLADDLDVFAANLRERLAELEEHESVVVTAMTGMVRQALRSLARAQALSELPDTLGDWAGQRFLEVGPQPSTTFALERVSVERMRKWSGGEDMQRKVAVANGVQLIFLTGVGDMKAVGMNAVGRFPDVIRMRNMTNRNREYVRAADRTLASDDPAGVVDATRVARRPGADPAPRLRRPGSVGARPLIPRG</sequence>
<gene>
    <name evidence="2" type="ORF">HF519_11940</name>
</gene>